<evidence type="ECO:0000313" key="2">
    <source>
        <dbReference type="EMBL" id="ELA46859.1"/>
    </source>
</evidence>
<protein>
    <recommendedName>
        <fullName evidence="1">PSP proline-rich domain-containing protein</fullName>
    </recommendedName>
</protein>
<keyword evidence="3" id="KW-1185">Reference proteome</keyword>
<dbReference type="InterPro" id="IPR006568">
    <property type="entry name" value="PSP_pro-rich"/>
</dbReference>
<dbReference type="AlphaFoldDB" id="L2GTC0"/>
<dbReference type="PANTHER" id="PTHR12785:SF6">
    <property type="entry name" value="SPLICING FACTOR 3B SUBUNIT 2"/>
    <property type="match status" value="1"/>
</dbReference>
<dbReference type="Pfam" id="PF04037">
    <property type="entry name" value="DUF382"/>
    <property type="match status" value="1"/>
</dbReference>
<dbReference type="RefSeq" id="XP_008074650.1">
    <property type="nucleotide sequence ID" value="XM_008076459.1"/>
</dbReference>
<accession>L2GTC0</accession>
<dbReference type="InterPro" id="IPR052584">
    <property type="entry name" value="U2_snRNP_Complex_Component"/>
</dbReference>
<evidence type="ECO:0000313" key="3">
    <source>
        <dbReference type="Proteomes" id="UP000011081"/>
    </source>
</evidence>
<proteinExistence type="predicted"/>
<dbReference type="STRING" id="948595.L2GTC0"/>
<dbReference type="GeneID" id="19879507"/>
<feature type="domain" description="PSP proline-rich" evidence="1">
    <location>
        <begin position="335"/>
        <end position="380"/>
    </location>
</feature>
<dbReference type="HOGENOM" id="CLU_048164_0_0_1"/>
<dbReference type="InParanoid" id="L2GTC0"/>
<dbReference type="SMART" id="SM00581">
    <property type="entry name" value="PSP"/>
    <property type="match status" value="1"/>
</dbReference>
<dbReference type="EMBL" id="GL877430">
    <property type="protein sequence ID" value="ELA46859.1"/>
    <property type="molecule type" value="Genomic_DNA"/>
</dbReference>
<dbReference type="PANTHER" id="PTHR12785">
    <property type="entry name" value="SPLICING FACTOR 3B"/>
    <property type="match status" value="1"/>
</dbReference>
<dbReference type="GO" id="GO:0005634">
    <property type="term" value="C:nucleus"/>
    <property type="evidence" value="ECO:0007669"/>
    <property type="project" value="InterPro"/>
</dbReference>
<organism evidence="2 3">
    <name type="scientific">Vavraia culicis (isolate floridensis)</name>
    <name type="common">Microsporidian parasite</name>
    <dbReference type="NCBI Taxonomy" id="948595"/>
    <lineage>
        <taxon>Eukaryota</taxon>
        <taxon>Fungi</taxon>
        <taxon>Fungi incertae sedis</taxon>
        <taxon>Microsporidia</taxon>
        <taxon>Pleistophoridae</taxon>
        <taxon>Vavraia</taxon>
    </lineage>
</organism>
<reference evidence="3" key="1">
    <citation type="submission" date="2011-03" db="EMBL/GenBank/DDBJ databases">
        <title>The genome sequence of Vavraia culicis strain floridensis.</title>
        <authorList>
            <consortium name="The Broad Institute Genome Sequencing Platform"/>
            <person name="Cuomo C."/>
            <person name="Becnel J."/>
            <person name="Sanscrainte N."/>
            <person name="Young S.K."/>
            <person name="Zeng Q."/>
            <person name="Gargeya S."/>
            <person name="Fitzgerald M."/>
            <person name="Haas B."/>
            <person name="Abouelleil A."/>
            <person name="Alvarado L."/>
            <person name="Arachchi H.M."/>
            <person name="Berlin A."/>
            <person name="Chapman S.B."/>
            <person name="Gearin G."/>
            <person name="Goldberg J."/>
            <person name="Griggs A."/>
            <person name="Gujja S."/>
            <person name="Hansen M."/>
            <person name="Heiman D."/>
            <person name="Howarth C."/>
            <person name="Larimer J."/>
            <person name="Lui A."/>
            <person name="MacDonald P.J.P."/>
            <person name="McCowen C."/>
            <person name="Montmayeur A."/>
            <person name="Murphy C."/>
            <person name="Neiman D."/>
            <person name="Pearson M."/>
            <person name="Priest M."/>
            <person name="Roberts A."/>
            <person name="Saif S."/>
            <person name="Shea T."/>
            <person name="Sisk P."/>
            <person name="Stolte C."/>
            <person name="Sykes S."/>
            <person name="Wortman J."/>
            <person name="Nusbaum C."/>
            <person name="Birren B."/>
        </authorList>
    </citation>
    <scope>NUCLEOTIDE SEQUENCE [LARGE SCALE GENOMIC DNA]</scope>
    <source>
        <strain evidence="3">floridensis</strain>
    </source>
</reference>
<sequence>MRTAVYDGKAIQSAILDVEGNEESYALPYIMLKENYESARNTEQNLLTPIISWQTTCWWYMAKKIKKDSFYLNDHAQKDVENAKLGCETVGKSGGVCQPGRSDANYTAVKTQEWQNGDAIGDSHVEDLNIVVKGDVSNMLLDKCGGVKTVELYRADCRQNLELSPVSPSRSPSKRQKNVKLNRKRRKHLLLQSKLEELKLIVDNPATVHIEDVSARNPILLNKYKNIRNAVPVPPHWKAKKTTFYTHEKYEPPFVNDGALRMRAAFYEHTEKMTEKQRESEKKYPKMTDEFLLPHETMKNMLKSAYVSSRLLRAGILYDLHEGMKIPRSDNLLENISTELRKAYGMKKHSPPPWLHNMQRIGPPPDTAYKIPGVNCEIPKNSKYGYDEDGWGKLPTDMNGKQKYVYDADSPFSDVYFSDKLTDHDERNETGCEIKVGNELREDVKRRKIDNSHDAHI</sequence>
<dbReference type="VEuPathDB" id="MicrosporidiaDB:VCUG_01633"/>
<dbReference type="Pfam" id="PF04046">
    <property type="entry name" value="PSP"/>
    <property type="match status" value="1"/>
</dbReference>
<name>L2GTC0_VAVCU</name>
<dbReference type="OrthoDB" id="10260794at2759"/>
<gene>
    <name evidence="2" type="ORF">VCUG_01633</name>
</gene>
<dbReference type="Proteomes" id="UP000011081">
    <property type="component" value="Unassembled WGS sequence"/>
</dbReference>
<evidence type="ECO:0000259" key="1">
    <source>
        <dbReference type="SMART" id="SM00581"/>
    </source>
</evidence>
<dbReference type="InterPro" id="IPR007180">
    <property type="entry name" value="DUF382"/>
</dbReference>